<evidence type="ECO:0000256" key="13">
    <source>
        <dbReference type="SAM" id="MobiDB-lite"/>
    </source>
</evidence>
<feature type="region of interest" description="Disordered" evidence="13">
    <location>
        <begin position="40"/>
        <end position="127"/>
    </location>
</feature>
<comment type="similarity">
    <text evidence="2 12">Belongs to the anion exchanger (TC 2.A.31) family.</text>
</comment>
<dbReference type="PRINTS" id="PR00165">
    <property type="entry name" value="ANIONEXCHNGR"/>
</dbReference>
<dbReference type="InterPro" id="IPR011531">
    <property type="entry name" value="HCO3_transpt-like_TM_dom"/>
</dbReference>
<dbReference type="PANTHER" id="PTHR11453:SF14">
    <property type="entry name" value="ANION EXCHANGE PROTEIN 2"/>
    <property type="match status" value="1"/>
</dbReference>
<evidence type="ECO:0000313" key="17">
    <source>
        <dbReference type="Proteomes" id="UP001239994"/>
    </source>
</evidence>
<comment type="caution">
    <text evidence="16">The sequence shown here is derived from an EMBL/GenBank/DDBJ whole genome shotgun (WGS) entry which is preliminary data.</text>
</comment>
<dbReference type="GO" id="GO:0051453">
    <property type="term" value="P:regulation of intracellular pH"/>
    <property type="evidence" value="ECO:0007669"/>
    <property type="project" value="TreeGrafter"/>
</dbReference>
<evidence type="ECO:0000259" key="15">
    <source>
        <dbReference type="Pfam" id="PF07565"/>
    </source>
</evidence>
<feature type="transmembrane region" description="Helical" evidence="12">
    <location>
        <begin position="1201"/>
        <end position="1219"/>
    </location>
</feature>
<keyword evidence="9 12" id="KW-0406">Ion transport</keyword>
<feature type="region of interest" description="Disordered" evidence="13">
    <location>
        <begin position="1"/>
        <end position="26"/>
    </location>
</feature>
<protein>
    <recommendedName>
        <fullName evidence="12">Anion exchange protein</fullName>
    </recommendedName>
</protein>
<dbReference type="SUPFAM" id="SSF55804">
    <property type="entry name" value="Phoshotransferase/anion transport protein"/>
    <property type="match status" value="1"/>
</dbReference>
<gene>
    <name evidence="16" type="ORF">P4O66_004827</name>
</gene>
<feature type="region of interest" description="Disordered" evidence="13">
    <location>
        <begin position="465"/>
        <end position="495"/>
    </location>
</feature>
<evidence type="ECO:0000259" key="14">
    <source>
        <dbReference type="Pfam" id="PF00955"/>
    </source>
</evidence>
<evidence type="ECO:0000256" key="7">
    <source>
        <dbReference type="ARBA" id="ARBA00022692"/>
    </source>
</evidence>
<evidence type="ECO:0000256" key="8">
    <source>
        <dbReference type="ARBA" id="ARBA00022989"/>
    </source>
</evidence>
<keyword evidence="3 12" id="KW-0813">Transport</keyword>
<keyword evidence="7 12" id="KW-0812">Transmembrane</keyword>
<dbReference type="InterPro" id="IPR003020">
    <property type="entry name" value="HCO3_transpt_euk"/>
</dbReference>
<feature type="transmembrane region" description="Helical" evidence="12">
    <location>
        <begin position="1027"/>
        <end position="1048"/>
    </location>
</feature>
<evidence type="ECO:0000256" key="3">
    <source>
        <dbReference type="ARBA" id="ARBA00022448"/>
    </source>
</evidence>
<feature type="transmembrane region" description="Helical" evidence="12">
    <location>
        <begin position="866"/>
        <end position="884"/>
    </location>
</feature>
<dbReference type="EMBL" id="JAROKS010000001">
    <property type="protein sequence ID" value="KAK1806994.1"/>
    <property type="molecule type" value="Genomic_DNA"/>
</dbReference>
<dbReference type="Gene3D" id="3.40.930.10">
    <property type="entry name" value="Mannitol-specific EII, Chain A"/>
    <property type="match status" value="1"/>
</dbReference>
<dbReference type="GO" id="GO:0016323">
    <property type="term" value="C:basolateral plasma membrane"/>
    <property type="evidence" value="ECO:0007669"/>
    <property type="project" value="TreeGrafter"/>
</dbReference>
<accession>A0AAD8ZX62</accession>
<feature type="transmembrane region" description="Helical" evidence="12">
    <location>
        <begin position="834"/>
        <end position="859"/>
    </location>
</feature>
<feature type="transmembrane region" description="Helical" evidence="12">
    <location>
        <begin position="939"/>
        <end position="956"/>
    </location>
</feature>
<dbReference type="InterPro" id="IPR013769">
    <property type="entry name" value="Band3_cytoplasmic_dom"/>
</dbReference>
<feature type="transmembrane region" description="Helical" evidence="12">
    <location>
        <begin position="783"/>
        <end position="814"/>
    </location>
</feature>
<evidence type="ECO:0000256" key="10">
    <source>
        <dbReference type="ARBA" id="ARBA00023136"/>
    </source>
</evidence>
<feature type="domain" description="Band 3 cytoplasmic" evidence="15">
    <location>
        <begin position="333"/>
        <end position="663"/>
    </location>
</feature>
<feature type="compositionally biased region" description="Acidic residues" evidence="13">
    <location>
        <begin position="104"/>
        <end position="113"/>
    </location>
</feature>
<keyword evidence="8 12" id="KW-1133">Transmembrane helix</keyword>
<dbReference type="Proteomes" id="UP001239994">
    <property type="component" value="Unassembled WGS sequence"/>
</dbReference>
<evidence type="ECO:0000256" key="12">
    <source>
        <dbReference type="RuleBase" id="RU362035"/>
    </source>
</evidence>
<feature type="compositionally biased region" description="Basic residues" evidence="13">
    <location>
        <begin position="65"/>
        <end position="94"/>
    </location>
</feature>
<evidence type="ECO:0000256" key="9">
    <source>
        <dbReference type="ARBA" id="ARBA00023065"/>
    </source>
</evidence>
<dbReference type="NCBIfam" id="TIGR00834">
    <property type="entry name" value="ae"/>
    <property type="match status" value="1"/>
</dbReference>
<feature type="transmembrane region" description="Helical" evidence="12">
    <location>
        <begin position="1225"/>
        <end position="1242"/>
    </location>
</feature>
<evidence type="ECO:0000256" key="4">
    <source>
        <dbReference type="ARBA" id="ARBA00022449"/>
    </source>
</evidence>
<dbReference type="PANTHER" id="PTHR11453">
    <property type="entry name" value="ANION EXCHANGE PROTEIN"/>
    <property type="match status" value="1"/>
</dbReference>
<dbReference type="PROSITE" id="PS00219">
    <property type="entry name" value="ANION_EXCHANGER_1"/>
    <property type="match status" value="1"/>
</dbReference>
<name>A0AAD8ZX62_9TELE</name>
<dbReference type="Gene3D" id="1.10.287.570">
    <property type="entry name" value="Helical hairpin bin"/>
    <property type="match status" value="1"/>
</dbReference>
<dbReference type="FunFam" id="3.40.930.10:FF:000004">
    <property type="entry name" value="Anion exchange protein"/>
    <property type="match status" value="1"/>
</dbReference>
<keyword evidence="10 12" id="KW-0472">Membrane</keyword>
<dbReference type="PROSITE" id="PS00220">
    <property type="entry name" value="ANION_EXCHANGER_2"/>
    <property type="match status" value="1"/>
</dbReference>
<dbReference type="GO" id="GO:0015701">
    <property type="term" value="P:bicarbonate transport"/>
    <property type="evidence" value="ECO:0007669"/>
    <property type="project" value="TreeGrafter"/>
</dbReference>
<dbReference type="GO" id="GO:0016324">
    <property type="term" value="C:apical plasma membrane"/>
    <property type="evidence" value="ECO:0007669"/>
    <property type="project" value="TreeGrafter"/>
</dbReference>
<dbReference type="GO" id="GO:0005452">
    <property type="term" value="F:solute:inorganic anion antiporter activity"/>
    <property type="evidence" value="ECO:0007669"/>
    <property type="project" value="InterPro"/>
</dbReference>
<feature type="transmembrane region" description="Helical" evidence="12">
    <location>
        <begin position="976"/>
        <end position="993"/>
    </location>
</feature>
<evidence type="ECO:0000313" key="16">
    <source>
        <dbReference type="EMBL" id="KAK1806994.1"/>
    </source>
</evidence>
<evidence type="ECO:0000256" key="11">
    <source>
        <dbReference type="ARBA" id="ARBA00049347"/>
    </source>
</evidence>
<evidence type="ECO:0000256" key="5">
    <source>
        <dbReference type="ARBA" id="ARBA00022475"/>
    </source>
</evidence>
<dbReference type="InterPro" id="IPR018241">
    <property type="entry name" value="Anion_exchange_CS"/>
</dbReference>
<feature type="transmembrane region" description="Helical" evidence="12">
    <location>
        <begin position="1069"/>
        <end position="1093"/>
    </location>
</feature>
<organism evidence="16 17">
    <name type="scientific">Electrophorus voltai</name>
    <dbReference type="NCBI Taxonomy" id="2609070"/>
    <lineage>
        <taxon>Eukaryota</taxon>
        <taxon>Metazoa</taxon>
        <taxon>Chordata</taxon>
        <taxon>Craniata</taxon>
        <taxon>Vertebrata</taxon>
        <taxon>Euteleostomi</taxon>
        <taxon>Actinopterygii</taxon>
        <taxon>Neopterygii</taxon>
        <taxon>Teleostei</taxon>
        <taxon>Ostariophysi</taxon>
        <taxon>Gymnotiformes</taxon>
        <taxon>Gymnotoidei</taxon>
        <taxon>Gymnotidae</taxon>
        <taxon>Electrophorus</taxon>
    </lineage>
</organism>
<keyword evidence="17" id="KW-1185">Reference proteome</keyword>
<feature type="transmembrane region" description="Helical" evidence="12">
    <location>
        <begin position="1151"/>
        <end position="1171"/>
    </location>
</feature>
<dbReference type="InterPro" id="IPR016152">
    <property type="entry name" value="PTrfase/Anion_transptr"/>
</dbReference>
<keyword evidence="4" id="KW-0050">Antiport</keyword>
<dbReference type="FunFam" id="1.10.287.570:FF:000001">
    <property type="entry name" value="Anion exchange protein"/>
    <property type="match status" value="1"/>
</dbReference>
<dbReference type="InterPro" id="IPR001717">
    <property type="entry name" value="Anion_exchange"/>
</dbReference>
<keyword evidence="5" id="KW-1003">Cell membrane</keyword>
<dbReference type="Pfam" id="PF00955">
    <property type="entry name" value="HCO3_cotransp"/>
    <property type="match status" value="1"/>
</dbReference>
<dbReference type="GO" id="GO:0008509">
    <property type="term" value="F:monoatomic anion transmembrane transporter activity"/>
    <property type="evidence" value="ECO:0007669"/>
    <property type="project" value="InterPro"/>
</dbReference>
<evidence type="ECO:0000256" key="2">
    <source>
        <dbReference type="ARBA" id="ARBA00010993"/>
    </source>
</evidence>
<keyword evidence="6" id="KW-0039">Anion exchange</keyword>
<dbReference type="PRINTS" id="PR01231">
    <property type="entry name" value="HCO3TRNSPORT"/>
</dbReference>
<evidence type="ECO:0000256" key="6">
    <source>
        <dbReference type="ARBA" id="ARBA00022681"/>
    </source>
</evidence>
<proteinExistence type="inferred from homology"/>
<sequence length="1310" mass="147147">MSIQISCFQPVHTGHGTQMEEEEDEGDLNKALGVQRFQQILRTNPRMPSEQQRTYSEEDFEYHRQSSHHIHHALSKHHSDGRRHRSGKKRKKTKDQKVSPGASGDEEEEEEESVSPADSTVPRTEPDVKEGVQVFSLSEILTVSLLFKRVVFYWVNLILFFVSDDDRHLPLFDGSESSTPAQGVQLPISSGGTENICHDDYFYHVAYKDLYESHTSFLQFSTSTRSFLYPSATEAPPRGSISLPHSYDPPKHHHTANLTGMEGTKYRRIPNDEAEAQTLASAHLEGIKSHRLEDVPGVRRHLVRKSNKAHVVHVSKDHQELSTRNRKLDRTPHEVFVELNELILDKNQELQWRERARWIKFEEDVEEETDRWGKPHVASLSFRSLLELRKTISHGAVLLDLDQKTLPGIAHQVVEQMIISDQIKAEDRTNVLRALLLKHSHPSDEKEHASFPRNISAVSLASLMAHHPHHHSSSSNHLSQPETSVTEPLMGSPTPKADTILHTETEKNEASSSWQNESRLPPFLKIIKETAPASGMHKSKSKHELKLLEKIPENAEATVVLVGKMLVGSVDFLEQPTMAFVRLLEAVELDSVLEVPVPVRFLFVLLGPPSTSMDYHQIGRSISTLMSDKSFHEVAYLADERQDLLNAINSFLDCSIVLPPSELGGEELLRSVAHFQREMLRKREEQEVGLMSKEPKSTEEKEALLAPFKPDDDPLQRTGRPFGGLIRDVRRRYPKYISDFKDALDPQCMAAIIFIYFAALSPAITFGGLLGEKTEGLIGVSELIVATCIQGVLFCLLGAQPLLVVGFSGPLLVFEEAFFSFCKSNDLEYLTGRVWIGFWLVVIVVVMVALEGSFLVRFVSRFTQEIFSILISLIFIYETFYKLAKIFQEHPLQRCSFVNGSVLPNASESSSVENLTWNQLTENSSSPGTAKVIGEPNTALLSLVLMSGTFFIAFYLRKFKNSAFFPGRLRRVIGDFGVPIAILVMVLVDYSIQDTYTQKLSVPHGFSVTTPAKRGWVVNPLGSQTHFPIWMMAASALPALLVFILIFMETQITTLIVSKKERMLIKGSGFHLDLLLIVTVGGICALFGLPWMAAATVRSVTHVNALTVMSKAVAPGDKPRIQEVKEQRVTGLLVAVLVGLSIVIGDLLRQIPIAVLFGIFLYMGVMSLNGIQLTERIQLLLMPPKYHPDHIYIRKVRTLRMHLFTAVQVVCLATLWAVMSTAASLAFPFVLILTVPLKMFLLPRIFTTREMQCNFSMLTHCISRVVKMRGRRNIFSGTVRMRTKGKASEAAVDMTAHRVARHTTCTAVNR</sequence>
<feature type="transmembrane region" description="Helical" evidence="12">
    <location>
        <begin position="749"/>
        <end position="771"/>
    </location>
</feature>
<feature type="domain" description="Bicarbonate transporter-like transmembrane" evidence="14">
    <location>
        <begin position="720"/>
        <end position="1253"/>
    </location>
</feature>
<evidence type="ECO:0000256" key="1">
    <source>
        <dbReference type="ARBA" id="ARBA00004651"/>
    </source>
</evidence>
<reference evidence="16" key="1">
    <citation type="submission" date="2023-03" db="EMBL/GenBank/DDBJ databases">
        <title>Electrophorus voltai genome.</title>
        <authorList>
            <person name="Bian C."/>
        </authorList>
    </citation>
    <scope>NUCLEOTIDE SEQUENCE</scope>
    <source>
        <strain evidence="16">CB-2022</strain>
        <tissue evidence="16">Muscle</tissue>
    </source>
</reference>
<comment type="catalytic activity">
    <reaction evidence="11">
        <text>hydrogencarbonate(in) + chloride(out) = hydrogencarbonate(out) + chloride(in)</text>
        <dbReference type="Rhea" id="RHEA:72363"/>
        <dbReference type="ChEBI" id="CHEBI:17544"/>
        <dbReference type="ChEBI" id="CHEBI:17996"/>
    </reaction>
</comment>
<dbReference type="Pfam" id="PF07565">
    <property type="entry name" value="Band_3_cyto"/>
    <property type="match status" value="1"/>
</dbReference>
<comment type="subcellular location">
    <subcellularLocation>
        <location evidence="1">Cell membrane</location>
        <topology evidence="1">Multi-pass membrane protein</topology>
    </subcellularLocation>
    <subcellularLocation>
        <location evidence="12">Membrane</location>
        <topology evidence="12">Multi-pass membrane protein</topology>
    </subcellularLocation>
</comment>